<accession>A0ACB7IY44</accession>
<reference evidence="1 2" key="1">
    <citation type="journal article" date="2021" name="Appl. Environ. Microbiol.">
        <title>Genetic linkage and physical mapping for an oyster mushroom Pleurotus cornucopiae and QTL analysis for the trait cap color.</title>
        <authorList>
            <person name="Zhang Y."/>
            <person name="Gao W."/>
            <person name="Sonnenberg A."/>
            <person name="Chen Q."/>
            <person name="Zhang J."/>
            <person name="Huang C."/>
        </authorList>
    </citation>
    <scope>NUCLEOTIDE SEQUENCE [LARGE SCALE GENOMIC DNA]</scope>
    <source>
        <strain evidence="1">CCMSSC00406</strain>
    </source>
</reference>
<dbReference type="EMBL" id="WQMT02000005">
    <property type="protein sequence ID" value="KAG9222664.1"/>
    <property type="molecule type" value="Genomic_DNA"/>
</dbReference>
<evidence type="ECO:0000313" key="1">
    <source>
        <dbReference type="EMBL" id="KAG9222664.1"/>
    </source>
</evidence>
<evidence type="ECO:0000313" key="2">
    <source>
        <dbReference type="Proteomes" id="UP000824881"/>
    </source>
</evidence>
<protein>
    <submittedName>
        <fullName evidence="1">Uncharacterized protein</fullName>
    </submittedName>
</protein>
<dbReference type="Proteomes" id="UP000824881">
    <property type="component" value="Unassembled WGS sequence"/>
</dbReference>
<keyword evidence="2" id="KW-1185">Reference proteome</keyword>
<sequence length="257" mass="28434">MEQPLPEGWKKEYDPSTQRHFYVDTKATPPRSIWVHPHEDEQYLKEHPEKRDTLKPPPPYEEESRRHSWNGNASSSQAAASGSKTKDNDRGTFGKFKDKLIGTKEEREAKRKEQEKLLRGGSSDSRHVIHEIEVISILIVTQLMAERNRLEQEYLAERMRQQRAMYNSFPPRGYQTVYTSPGPFTQQPFGYPQRRRGFGGGGFGGGGIGLPLVGGLAGGLLLGELFDNDHGDFGGGGDYGGGGFDGGGGDFGGGSDF</sequence>
<organism evidence="1 2">
    <name type="scientific">Pleurotus cornucopiae</name>
    <name type="common">Cornucopia mushroom</name>
    <dbReference type="NCBI Taxonomy" id="5321"/>
    <lineage>
        <taxon>Eukaryota</taxon>
        <taxon>Fungi</taxon>
        <taxon>Dikarya</taxon>
        <taxon>Basidiomycota</taxon>
        <taxon>Agaricomycotina</taxon>
        <taxon>Agaricomycetes</taxon>
        <taxon>Agaricomycetidae</taxon>
        <taxon>Agaricales</taxon>
        <taxon>Pleurotineae</taxon>
        <taxon>Pleurotaceae</taxon>
        <taxon>Pleurotus</taxon>
    </lineage>
</organism>
<name>A0ACB7IY44_PLECO</name>
<gene>
    <name evidence="1" type="ORF">CCMSSC00406_0004578</name>
</gene>
<comment type="caution">
    <text evidence="1">The sequence shown here is derived from an EMBL/GenBank/DDBJ whole genome shotgun (WGS) entry which is preliminary data.</text>
</comment>
<proteinExistence type="predicted"/>